<dbReference type="PATRIC" id="fig|1469144.8.peg.1458"/>
<reference evidence="2 3" key="1">
    <citation type="submission" date="2015-02" db="EMBL/GenBank/DDBJ databases">
        <title>Physiological reanalysis, assessment of diazotrophy, and genome sequences of multiple isolates of Streptomyces thermoautotrophicus.</title>
        <authorList>
            <person name="MacKellar D.C."/>
            <person name="Lieber L."/>
            <person name="Norman J."/>
            <person name="Bolger A."/>
            <person name="Tobin C."/>
            <person name="Murray J.W."/>
            <person name="Prell J."/>
        </authorList>
    </citation>
    <scope>NUCLEOTIDE SEQUENCE [LARGE SCALE GENOMIC DNA]</scope>
    <source>
        <strain evidence="2 3">UBT1</strain>
    </source>
</reference>
<accession>A0A132N714</accession>
<dbReference type="Pfam" id="PF11290">
    <property type="entry name" value="DUF3090"/>
    <property type="match status" value="1"/>
</dbReference>
<evidence type="ECO:0000256" key="1">
    <source>
        <dbReference type="SAM" id="MobiDB-lite"/>
    </source>
</evidence>
<gene>
    <name evidence="2" type="ORF">TH66_01380</name>
</gene>
<sequence length="203" mass="22091">MSVAVFNYDPPERFVAGTVGQPGQRTFYLQARGGGRITSVALEKEQVAILAQRIEELLDHVVRETGGTTSVPAIAPADLEDNDPLDQPILEEFRVGTLTLAWEPEAERLVIVARALVPGREGSAEGEADEERHAEEEDPDVDVLRVRITGAQGRAFAKRALLVVAAGRPPCPFCSLPIDPEGHLCPRANGRPRSAWARPSEER</sequence>
<evidence type="ECO:0008006" key="4">
    <source>
        <dbReference type="Google" id="ProtNLM"/>
    </source>
</evidence>
<dbReference type="InterPro" id="IPR021441">
    <property type="entry name" value="DUF3090"/>
</dbReference>
<evidence type="ECO:0000313" key="2">
    <source>
        <dbReference type="EMBL" id="KWX05780.1"/>
    </source>
</evidence>
<evidence type="ECO:0000313" key="3">
    <source>
        <dbReference type="Proteomes" id="UP000070659"/>
    </source>
</evidence>
<proteinExistence type="predicted"/>
<dbReference type="OrthoDB" id="156387at2"/>
<dbReference type="AlphaFoldDB" id="A0A132N714"/>
<protein>
    <recommendedName>
        <fullName evidence="4">DUF3090 domain-containing protein</fullName>
    </recommendedName>
</protein>
<comment type="caution">
    <text evidence="2">The sequence shown here is derived from an EMBL/GenBank/DDBJ whole genome shotgun (WGS) entry which is preliminary data.</text>
</comment>
<dbReference type="NCBIfam" id="TIGR03847">
    <property type="entry name" value="conserved hypothetical protein"/>
    <property type="match status" value="1"/>
</dbReference>
<name>A0A132N714_9ACTN</name>
<dbReference type="Proteomes" id="UP000070659">
    <property type="component" value="Unassembled WGS sequence"/>
</dbReference>
<dbReference type="EMBL" id="JYIJ01000010">
    <property type="protein sequence ID" value="KWX05780.1"/>
    <property type="molecule type" value="Genomic_DNA"/>
</dbReference>
<feature type="region of interest" description="Disordered" evidence="1">
    <location>
        <begin position="184"/>
        <end position="203"/>
    </location>
</feature>
<dbReference type="RefSeq" id="WP_066891717.1">
    <property type="nucleotide sequence ID" value="NZ_CP171739.1"/>
</dbReference>
<organism evidence="2 3">
    <name type="scientific">Carbonactinospora thermoautotrophica</name>
    <dbReference type="NCBI Taxonomy" id="1469144"/>
    <lineage>
        <taxon>Bacteria</taxon>
        <taxon>Bacillati</taxon>
        <taxon>Actinomycetota</taxon>
        <taxon>Actinomycetes</taxon>
        <taxon>Kitasatosporales</taxon>
        <taxon>Carbonactinosporaceae</taxon>
        <taxon>Carbonactinospora</taxon>
    </lineage>
</organism>